<gene>
    <name evidence="4" type="primary">bglA_1</name>
    <name evidence="4" type="ORF">SMSP2_00038</name>
</gene>
<dbReference type="PROSITE" id="PS51762">
    <property type="entry name" value="GH16_2"/>
    <property type="match status" value="1"/>
</dbReference>
<keyword evidence="2" id="KW-0732">Signal</keyword>
<accession>A0A1Q2MB00</accession>
<dbReference type="OrthoDB" id="9809583at2"/>
<evidence type="ECO:0000313" key="5">
    <source>
        <dbReference type="Proteomes" id="UP000188181"/>
    </source>
</evidence>
<name>A0A1Q2MB00_9BACT</name>
<dbReference type="PANTHER" id="PTHR10963">
    <property type="entry name" value="GLYCOSYL HYDROLASE-RELATED"/>
    <property type="match status" value="1"/>
</dbReference>
<dbReference type="GO" id="GO:0042972">
    <property type="term" value="F:licheninase activity"/>
    <property type="evidence" value="ECO:0007669"/>
    <property type="project" value="UniProtKB-EC"/>
</dbReference>
<dbReference type="Gene3D" id="2.60.120.200">
    <property type="match status" value="1"/>
</dbReference>
<dbReference type="CDD" id="cd08023">
    <property type="entry name" value="GH16_laminarinase_like"/>
    <property type="match status" value="1"/>
</dbReference>
<feature type="domain" description="GH16" evidence="3">
    <location>
        <begin position="35"/>
        <end position="271"/>
    </location>
</feature>
<dbReference type="EMBL" id="CP019646">
    <property type="protein sequence ID" value="AQQ69708.1"/>
    <property type="molecule type" value="Genomic_DNA"/>
</dbReference>
<dbReference type="PROSITE" id="PS51257">
    <property type="entry name" value="PROKAR_LIPOPROTEIN"/>
    <property type="match status" value="1"/>
</dbReference>
<feature type="chain" id="PRO_5012298045" evidence="2">
    <location>
        <begin position="29"/>
        <end position="421"/>
    </location>
</feature>
<organism evidence="4 5">
    <name type="scientific">Limihaloglobus sulfuriphilus</name>
    <dbReference type="NCBI Taxonomy" id="1851148"/>
    <lineage>
        <taxon>Bacteria</taxon>
        <taxon>Pseudomonadati</taxon>
        <taxon>Planctomycetota</taxon>
        <taxon>Phycisphaerae</taxon>
        <taxon>Sedimentisphaerales</taxon>
        <taxon>Sedimentisphaeraceae</taxon>
        <taxon>Limihaloglobus</taxon>
    </lineage>
</organism>
<dbReference type="SUPFAM" id="SSF49899">
    <property type="entry name" value="Concanavalin A-like lectins/glucanases"/>
    <property type="match status" value="1"/>
</dbReference>
<feature type="signal peptide" evidence="2">
    <location>
        <begin position="1"/>
        <end position="28"/>
    </location>
</feature>
<dbReference type="Pfam" id="PF00722">
    <property type="entry name" value="Glyco_hydro_16"/>
    <property type="match status" value="1"/>
</dbReference>
<dbReference type="GO" id="GO:0005975">
    <property type="term" value="P:carbohydrate metabolic process"/>
    <property type="evidence" value="ECO:0007669"/>
    <property type="project" value="InterPro"/>
</dbReference>
<dbReference type="KEGG" id="pbas:SMSP2_00038"/>
<evidence type="ECO:0000259" key="3">
    <source>
        <dbReference type="PROSITE" id="PS51762"/>
    </source>
</evidence>
<dbReference type="RefSeq" id="WP_146682021.1">
    <property type="nucleotide sequence ID" value="NZ_CP019646.1"/>
</dbReference>
<evidence type="ECO:0000256" key="2">
    <source>
        <dbReference type="SAM" id="SignalP"/>
    </source>
</evidence>
<dbReference type="EC" id="3.2.1.73" evidence="4"/>
<keyword evidence="4" id="KW-0326">Glycosidase</keyword>
<dbReference type="AlphaFoldDB" id="A0A1Q2MB00"/>
<dbReference type="STRING" id="1851148.SMSP2_00038"/>
<keyword evidence="4" id="KW-0378">Hydrolase</keyword>
<evidence type="ECO:0000313" key="4">
    <source>
        <dbReference type="EMBL" id="AQQ69708.1"/>
    </source>
</evidence>
<keyword evidence="5" id="KW-1185">Reference proteome</keyword>
<comment type="similarity">
    <text evidence="1">Belongs to the glycosyl hydrolase 16 family.</text>
</comment>
<dbReference type="InterPro" id="IPR013320">
    <property type="entry name" value="ConA-like_dom_sf"/>
</dbReference>
<sequence precursor="true">MKKMAEKASGFLFSLLIVLCLFSTACQSEEKKSKPEYDNFLPEIDSSAQWKLVWHDEFEGSEIDEDKWEIVGDFRRRRGFWVKEDSYLDGKGHLVLRVKKDGDRYTSGAVRTRDKFEKAFGYWVCRCKFPTQPGHWPAFWMWNEGVLSTENDGIDGTEIDIMEKFKLSDQITQNLHWDGYGKEHRHAGKDSIVPGISEGFHTFSMLWTPEGYVFYIDDVETWRTDAGGVCQVPLYTKLTEEIDDRKDDILEAALPDYFIVDYVRVYDIDAALTMPEKNQINYKTLDFSYIPKPAPSLPHKDSPDSPKLTDGKWHEIETDSVQFKSDASFLIKLPQKHQIDKIRVRGFRKWGHFNIESFAVSKMETDRSWKQVCLIEEFQVDQGLLVFEGLTDIETNSLKIDIKKDPRYERLLISEIELLAK</sequence>
<protein>
    <submittedName>
        <fullName evidence="4">Beta-glucanase</fullName>
        <ecNumber evidence="4">3.2.1.73</ecNumber>
    </submittedName>
</protein>
<dbReference type="PANTHER" id="PTHR10963:SF55">
    <property type="entry name" value="GLYCOSIDE HYDROLASE FAMILY 16 PROTEIN"/>
    <property type="match status" value="1"/>
</dbReference>
<proteinExistence type="inferred from homology"/>
<evidence type="ECO:0000256" key="1">
    <source>
        <dbReference type="ARBA" id="ARBA00006865"/>
    </source>
</evidence>
<reference evidence="5" key="1">
    <citation type="submission" date="2017-02" db="EMBL/GenBank/DDBJ databases">
        <title>Comparative genomics and description of representatives of a novel lineage of planctomycetes thriving in anoxic sediments.</title>
        <authorList>
            <person name="Spring S."/>
            <person name="Bunk B."/>
            <person name="Sproer C."/>
        </authorList>
    </citation>
    <scope>NUCLEOTIDE SEQUENCE [LARGE SCALE GENOMIC DNA]</scope>
    <source>
        <strain evidence="5">SM-Chi-D1</strain>
    </source>
</reference>
<dbReference type="InterPro" id="IPR000757">
    <property type="entry name" value="Beta-glucanase-like"/>
</dbReference>
<dbReference type="Proteomes" id="UP000188181">
    <property type="component" value="Chromosome"/>
</dbReference>
<dbReference type="InterPro" id="IPR050546">
    <property type="entry name" value="Glycosyl_Hydrlase_16"/>
</dbReference>